<dbReference type="GO" id="GO:0008483">
    <property type="term" value="F:transaminase activity"/>
    <property type="evidence" value="ECO:0007669"/>
    <property type="project" value="UniProtKB-KW"/>
</dbReference>
<keyword evidence="1" id="KW-0032">Aminotransferase</keyword>
<feature type="non-terminal residue" evidence="1">
    <location>
        <position position="42"/>
    </location>
</feature>
<dbReference type="InterPro" id="IPR015422">
    <property type="entry name" value="PyrdxlP-dep_Trfase_small"/>
</dbReference>
<evidence type="ECO:0000313" key="2">
    <source>
        <dbReference type="Proteomes" id="UP001597053"/>
    </source>
</evidence>
<keyword evidence="1" id="KW-0808">Transferase</keyword>
<comment type="caution">
    <text evidence="1">The sequence shown here is derived from an EMBL/GenBank/DDBJ whole genome shotgun (WGS) entry which is preliminary data.</text>
</comment>
<name>A0ABW3AB82_9ACTN</name>
<reference evidence="2" key="1">
    <citation type="journal article" date="2019" name="Int. J. Syst. Evol. Microbiol.">
        <title>The Global Catalogue of Microorganisms (GCM) 10K type strain sequencing project: providing services to taxonomists for standard genome sequencing and annotation.</title>
        <authorList>
            <consortium name="The Broad Institute Genomics Platform"/>
            <consortium name="The Broad Institute Genome Sequencing Center for Infectious Disease"/>
            <person name="Wu L."/>
            <person name="Ma J."/>
        </authorList>
    </citation>
    <scope>NUCLEOTIDE SEQUENCE [LARGE SCALE GENOMIC DNA]</scope>
    <source>
        <strain evidence="2">JCM 32148</strain>
    </source>
</reference>
<keyword evidence="2" id="KW-1185">Reference proteome</keyword>
<protein>
    <submittedName>
        <fullName evidence="1">Aminotransferase</fullName>
    </submittedName>
</protein>
<evidence type="ECO:0000313" key="1">
    <source>
        <dbReference type="EMBL" id="MFD0788062.1"/>
    </source>
</evidence>
<accession>A0ABW3AB82</accession>
<dbReference type="Gene3D" id="3.90.1150.10">
    <property type="entry name" value="Aspartate Aminotransferase, domain 1"/>
    <property type="match status" value="1"/>
</dbReference>
<gene>
    <name evidence="1" type="ORF">ACFQZ8_29480</name>
</gene>
<proteinExistence type="predicted"/>
<organism evidence="1 2">
    <name type="scientific">Micromonospora azadirachtae</name>
    <dbReference type="NCBI Taxonomy" id="1970735"/>
    <lineage>
        <taxon>Bacteria</taxon>
        <taxon>Bacillati</taxon>
        <taxon>Actinomycetota</taxon>
        <taxon>Actinomycetes</taxon>
        <taxon>Micromonosporales</taxon>
        <taxon>Micromonosporaceae</taxon>
        <taxon>Micromonospora</taxon>
    </lineage>
</organism>
<sequence length="42" mass="4398">MTTTADVDPLVARMRPFGTTVFAEMSALAVRTGAVNLGQGFP</sequence>
<dbReference type="EMBL" id="JBHTHM010002469">
    <property type="protein sequence ID" value="MFD0788062.1"/>
    <property type="molecule type" value="Genomic_DNA"/>
</dbReference>
<dbReference type="Proteomes" id="UP001597053">
    <property type="component" value="Unassembled WGS sequence"/>
</dbReference>